<dbReference type="InterPro" id="IPR012164">
    <property type="entry name" value="Rpa12/Rpb9/Rpc10/TFS"/>
</dbReference>
<feature type="binding site" evidence="5">
    <location>
        <position position="108"/>
    </location>
    <ligand>
        <name>Zn(2+)</name>
        <dbReference type="ChEBI" id="CHEBI:29105"/>
        <label>2</label>
    </ligand>
</feature>
<reference evidence="9" key="1">
    <citation type="journal article" date="2020" name="mSystems">
        <title>Genome- and Community-Level Interaction Insights into Carbon Utilization and Element Cycling Functions of Hydrothermarchaeota in Hydrothermal Sediment.</title>
        <authorList>
            <person name="Zhou Z."/>
            <person name="Liu Y."/>
            <person name="Xu W."/>
            <person name="Pan J."/>
            <person name="Luo Z.H."/>
            <person name="Li M."/>
        </authorList>
    </citation>
    <scope>NUCLEOTIDE SEQUENCE [LARGE SCALE GENOMIC DNA]</scope>
    <source>
        <strain evidence="9">SpSt-16</strain>
    </source>
</reference>
<dbReference type="InterPro" id="IPR001529">
    <property type="entry name" value="Zn_ribbon_RPB9"/>
</dbReference>
<evidence type="ECO:0000256" key="6">
    <source>
        <dbReference type="PIRSR" id="PIRSR005586-2"/>
    </source>
</evidence>
<keyword evidence="4 7" id="KW-0804">Transcription</keyword>
<evidence type="ECO:0000256" key="3">
    <source>
        <dbReference type="ARBA" id="ARBA00022833"/>
    </source>
</evidence>
<evidence type="ECO:0000256" key="4">
    <source>
        <dbReference type="PIRNR" id="PIRNR005586"/>
    </source>
</evidence>
<dbReference type="GO" id="GO:0003899">
    <property type="term" value="F:DNA-directed RNA polymerase activity"/>
    <property type="evidence" value="ECO:0007669"/>
    <property type="project" value="InterPro"/>
</dbReference>
<dbReference type="Pfam" id="PF01096">
    <property type="entry name" value="Zn_ribbon_TFIIS"/>
    <property type="match status" value="1"/>
</dbReference>
<evidence type="ECO:0000256" key="7">
    <source>
        <dbReference type="RuleBase" id="RU003474"/>
    </source>
</evidence>
<gene>
    <name evidence="9" type="ORF">ENO77_00360</name>
</gene>
<dbReference type="SMART" id="SM00440">
    <property type="entry name" value="ZnF_C2C2"/>
    <property type="match status" value="1"/>
</dbReference>
<dbReference type="PIRSF" id="PIRSF005586">
    <property type="entry name" value="RNApol_RpoM"/>
    <property type="match status" value="1"/>
</dbReference>
<feature type="domain" description="TFIIS-type" evidence="8">
    <location>
        <begin position="71"/>
        <end position="113"/>
    </location>
</feature>
<keyword evidence="2 6" id="KW-0863">Zinc-finger</keyword>
<feature type="binding site" evidence="5">
    <location>
        <position position="105"/>
    </location>
    <ligand>
        <name>Zn(2+)</name>
        <dbReference type="ChEBI" id="CHEBI:29105"/>
        <label>2</label>
    </ligand>
</feature>
<evidence type="ECO:0000259" key="8">
    <source>
        <dbReference type="PROSITE" id="PS51133"/>
    </source>
</evidence>
<evidence type="ECO:0000256" key="5">
    <source>
        <dbReference type="PIRSR" id="PIRSR005586-1"/>
    </source>
</evidence>
<dbReference type="Gene3D" id="2.20.70.10">
    <property type="match status" value="1"/>
</dbReference>
<proteinExistence type="inferred from homology"/>
<feature type="binding site" evidence="5">
    <location>
        <position position="12"/>
    </location>
    <ligand>
        <name>Zn(2+)</name>
        <dbReference type="ChEBI" id="CHEBI:29105"/>
        <label>1</label>
    </ligand>
</feature>
<comment type="similarity">
    <text evidence="4 7">Belongs to the archaeal rpoM/eukaryotic RPA12/RPB9/RPC11 RNA polymerase family.</text>
</comment>
<feature type="binding site" evidence="5">
    <location>
        <position position="28"/>
    </location>
    <ligand>
        <name>Zn(2+)</name>
        <dbReference type="ChEBI" id="CHEBI:29105"/>
        <label>1</label>
    </ligand>
</feature>
<dbReference type="SMART" id="SM00661">
    <property type="entry name" value="RPOL9"/>
    <property type="match status" value="1"/>
</dbReference>
<evidence type="ECO:0000313" key="9">
    <source>
        <dbReference type="EMBL" id="HEW52631.1"/>
    </source>
</evidence>
<dbReference type="Gene3D" id="2.20.25.10">
    <property type="match status" value="1"/>
</dbReference>
<dbReference type="PROSITE" id="PS51133">
    <property type="entry name" value="ZF_TFIIS_2"/>
    <property type="match status" value="1"/>
</dbReference>
<name>A0A7C2VFU7_9CREN</name>
<dbReference type="EMBL" id="DSGT01000002">
    <property type="protein sequence ID" value="HEW52631.1"/>
    <property type="molecule type" value="Genomic_DNA"/>
</dbReference>
<dbReference type="PANTHER" id="PTHR11239">
    <property type="entry name" value="DNA-DIRECTED RNA POLYMERASE"/>
    <property type="match status" value="1"/>
</dbReference>
<feature type="binding site" evidence="5">
    <location>
        <position position="25"/>
    </location>
    <ligand>
        <name>Zn(2+)</name>
        <dbReference type="ChEBI" id="CHEBI:29105"/>
        <label>1</label>
    </ligand>
</feature>
<feature type="binding site" evidence="5">
    <location>
        <position position="78"/>
    </location>
    <ligand>
        <name>Zn(2+)</name>
        <dbReference type="ChEBI" id="CHEBI:29105"/>
        <label>2</label>
    </ligand>
</feature>
<protein>
    <recommendedName>
        <fullName evidence="8">TFIIS-type domain-containing protein</fullName>
    </recommendedName>
</protein>
<keyword evidence="3 5" id="KW-0862">Zinc</keyword>
<keyword evidence="1 5" id="KW-0479">Metal-binding</keyword>
<sequence length="116" mass="12897">MEMMAMFFCPRCGSVVVVKGGTIVCPRCGTVISSNPSIAQYYKKSVQFAKIHEKKVDVEGLGVPQSAILDNGILCPKCGHKGVYYWRRHRSSAESSDVIEKVYKCSSCGYSWSEFE</sequence>
<dbReference type="GO" id="GO:0006351">
    <property type="term" value="P:DNA-templated transcription"/>
    <property type="evidence" value="ECO:0007669"/>
    <property type="project" value="InterPro"/>
</dbReference>
<comment type="caution">
    <text evidence="9">The sequence shown here is derived from an EMBL/GenBank/DDBJ whole genome shotgun (WGS) entry which is preliminary data.</text>
</comment>
<dbReference type="PANTHER" id="PTHR11239:SF12">
    <property type="entry name" value="DNA-DIRECTED RNA POLYMERASE III SUBUNIT RPC10"/>
    <property type="match status" value="1"/>
</dbReference>
<dbReference type="InterPro" id="IPR001222">
    <property type="entry name" value="Znf_TFIIS"/>
</dbReference>
<organism evidence="9">
    <name type="scientific">Ignisphaera aggregans</name>
    <dbReference type="NCBI Taxonomy" id="334771"/>
    <lineage>
        <taxon>Archaea</taxon>
        <taxon>Thermoproteota</taxon>
        <taxon>Thermoprotei</taxon>
        <taxon>Desulfurococcales</taxon>
        <taxon>Desulfurococcaceae</taxon>
        <taxon>Ignisphaera</taxon>
    </lineage>
</organism>
<evidence type="ECO:0000256" key="1">
    <source>
        <dbReference type="ARBA" id="ARBA00022723"/>
    </source>
</evidence>
<dbReference type="AlphaFoldDB" id="A0A7C2VFU7"/>
<dbReference type="GO" id="GO:0008270">
    <property type="term" value="F:zinc ion binding"/>
    <property type="evidence" value="ECO:0007669"/>
    <property type="project" value="UniProtKB-KW"/>
</dbReference>
<dbReference type="SUPFAM" id="SSF57783">
    <property type="entry name" value="Zinc beta-ribbon"/>
    <property type="match status" value="2"/>
</dbReference>
<feature type="binding site" evidence="5">
    <location>
        <position position="9"/>
    </location>
    <ligand>
        <name>Zn(2+)</name>
        <dbReference type="ChEBI" id="CHEBI:29105"/>
        <label>1</label>
    </ligand>
</feature>
<evidence type="ECO:0000256" key="2">
    <source>
        <dbReference type="ARBA" id="ARBA00022771"/>
    </source>
</evidence>
<feature type="binding site" evidence="5">
    <location>
        <position position="75"/>
    </location>
    <ligand>
        <name>Zn(2+)</name>
        <dbReference type="ChEBI" id="CHEBI:29105"/>
        <label>2</label>
    </ligand>
</feature>
<dbReference type="GO" id="GO:0003676">
    <property type="term" value="F:nucleic acid binding"/>
    <property type="evidence" value="ECO:0007669"/>
    <property type="project" value="InterPro"/>
</dbReference>
<accession>A0A7C2VFU7</accession>
<feature type="zinc finger region" description="C4-type" evidence="6">
    <location>
        <begin position="9"/>
        <end position="28"/>
    </location>
</feature>